<accession>A0A9X5ALZ7</accession>
<dbReference type="Proteomes" id="UP000488295">
    <property type="component" value="Unassembled WGS sequence"/>
</dbReference>
<evidence type="ECO:0000256" key="1">
    <source>
        <dbReference type="SAM" id="Phobius"/>
    </source>
</evidence>
<keyword evidence="1" id="KW-0812">Transmembrane</keyword>
<dbReference type="EMBL" id="WKKC01000016">
    <property type="protein sequence ID" value="MTE03428.1"/>
    <property type="molecule type" value="Genomic_DNA"/>
</dbReference>
<proteinExistence type="predicted"/>
<name>A0A9X5ALZ7_LACJH</name>
<sequence length="64" mass="7238">MIGLPLTYMMHGILGILALIAATVHRFTATSHHAIIKNTGDIAWYLEIFLIIYAIIFLSPWLKK</sequence>
<comment type="caution">
    <text evidence="2">The sequence shown here is derived from an EMBL/GenBank/DDBJ whole genome shotgun (WGS) entry which is preliminary data.</text>
</comment>
<evidence type="ECO:0000313" key="2">
    <source>
        <dbReference type="EMBL" id="MTE03428.1"/>
    </source>
</evidence>
<protein>
    <submittedName>
        <fullName evidence="2">Uncharacterized protein</fullName>
    </submittedName>
</protein>
<feature type="transmembrane region" description="Helical" evidence="1">
    <location>
        <begin position="42"/>
        <end position="62"/>
    </location>
</feature>
<evidence type="ECO:0000313" key="3">
    <source>
        <dbReference type="Proteomes" id="UP000488295"/>
    </source>
</evidence>
<gene>
    <name evidence="2" type="ORF">GJU95_06550</name>
</gene>
<keyword evidence="1" id="KW-0472">Membrane</keyword>
<dbReference type="AlphaFoldDB" id="A0A9X5ALZ7"/>
<dbReference type="RefSeq" id="WP_155692669.1">
    <property type="nucleotide sequence ID" value="NZ_WKKC01000016.1"/>
</dbReference>
<reference evidence="2 3" key="1">
    <citation type="submission" date="2019-11" db="EMBL/GenBank/DDBJ databases">
        <title>Gastrointestinal microbiota of Peromyscus leucopus.</title>
        <authorList>
            <person name="Milovic A."/>
            <person name="Bassam K."/>
            <person name="Barbour A.G."/>
        </authorList>
    </citation>
    <scope>NUCLEOTIDE SEQUENCE [LARGE SCALE GENOMIC DNA]</scope>
    <source>
        <strain evidence="2 3">LL8</strain>
    </source>
</reference>
<keyword evidence="1" id="KW-1133">Transmembrane helix</keyword>
<organism evidence="2 3">
    <name type="scientific">Lactobacillus johnsonii</name>
    <dbReference type="NCBI Taxonomy" id="33959"/>
    <lineage>
        <taxon>Bacteria</taxon>
        <taxon>Bacillati</taxon>
        <taxon>Bacillota</taxon>
        <taxon>Bacilli</taxon>
        <taxon>Lactobacillales</taxon>
        <taxon>Lactobacillaceae</taxon>
        <taxon>Lactobacillus</taxon>
    </lineage>
</organism>